<dbReference type="eggNOG" id="COG1493">
    <property type="taxonomic scope" value="Bacteria"/>
</dbReference>
<protein>
    <submittedName>
        <fullName evidence="1">Hpr(Ser) kinase/phosphatase</fullName>
        <ecNumber evidence="1">2.7.1.-</ecNumber>
    </submittedName>
</protein>
<dbReference type="Proteomes" id="UP000008332">
    <property type="component" value="Chromosome"/>
</dbReference>
<organism evidence="1 2">
    <name type="scientific">Albidiferax ferrireducens (strain ATCC BAA-621 / DSM 15236 / T118)</name>
    <name type="common">Rhodoferax ferrireducens</name>
    <dbReference type="NCBI Taxonomy" id="338969"/>
    <lineage>
        <taxon>Bacteria</taxon>
        <taxon>Pseudomonadati</taxon>
        <taxon>Pseudomonadota</taxon>
        <taxon>Betaproteobacteria</taxon>
        <taxon>Burkholderiales</taxon>
        <taxon>Comamonadaceae</taxon>
        <taxon>Rhodoferax</taxon>
    </lineage>
</organism>
<reference evidence="2" key="1">
    <citation type="submission" date="2006-02" db="EMBL/GenBank/DDBJ databases">
        <title>Complete sequence of chromosome of Rhodoferax ferrireducens DSM 15236.</title>
        <authorList>
            <person name="Copeland A."/>
            <person name="Lucas S."/>
            <person name="Lapidus A."/>
            <person name="Barry K."/>
            <person name="Detter J.C."/>
            <person name="Glavina del Rio T."/>
            <person name="Hammon N."/>
            <person name="Israni S."/>
            <person name="Pitluck S."/>
            <person name="Brettin T."/>
            <person name="Bruce D."/>
            <person name="Han C."/>
            <person name="Tapia R."/>
            <person name="Gilna P."/>
            <person name="Kiss H."/>
            <person name="Schmutz J."/>
            <person name="Larimer F."/>
            <person name="Land M."/>
            <person name="Kyrpides N."/>
            <person name="Ivanova N."/>
            <person name="Richardson P."/>
        </authorList>
    </citation>
    <scope>NUCLEOTIDE SEQUENCE [LARGE SCALE GENOMIC DNA]</scope>
    <source>
        <strain evidence="2">ATCC BAA-621 / DSM 15236 / T118</strain>
    </source>
</reference>
<accession>Q220U4</accession>
<dbReference type="AlphaFoldDB" id="Q220U4"/>
<dbReference type="GO" id="GO:0016301">
    <property type="term" value="F:kinase activity"/>
    <property type="evidence" value="ECO:0007669"/>
    <property type="project" value="UniProtKB-KW"/>
</dbReference>
<proteinExistence type="predicted"/>
<keyword evidence="1" id="KW-0418">Kinase</keyword>
<dbReference type="Gene3D" id="3.40.50.300">
    <property type="entry name" value="P-loop containing nucleotide triphosphate hydrolases"/>
    <property type="match status" value="1"/>
</dbReference>
<keyword evidence="1" id="KW-0808">Transferase</keyword>
<dbReference type="SUPFAM" id="SSF53795">
    <property type="entry name" value="PEP carboxykinase-like"/>
    <property type="match status" value="1"/>
</dbReference>
<dbReference type="EMBL" id="CP000267">
    <property type="protein sequence ID" value="ABD68459.1"/>
    <property type="molecule type" value="Genomic_DNA"/>
</dbReference>
<dbReference type="RefSeq" id="WP_011463032.1">
    <property type="nucleotide sequence ID" value="NC_007908.1"/>
</dbReference>
<evidence type="ECO:0000313" key="1">
    <source>
        <dbReference type="EMBL" id="ABD68459.1"/>
    </source>
</evidence>
<dbReference type="OrthoDB" id="4544211at2"/>
<dbReference type="EC" id="2.7.1.-" evidence="1"/>
<dbReference type="STRING" id="338969.Rfer_0708"/>
<dbReference type="HOGENOM" id="CLU_083312_0_0_4"/>
<gene>
    <name evidence="1" type="ordered locus">Rfer_0708</name>
</gene>
<dbReference type="KEGG" id="rfr:Rfer_0708"/>
<keyword evidence="2" id="KW-1185">Reference proteome</keyword>
<sequence length="305" mass="33482">MKISEVPLAELARLLRCGDLLLRLTPFVARVASDVPSLAQDIALMYADFAICPPDGFADFHVQVWRDSGVRRWFKPQARFSFDGQPSFTGLPVAQAFAMLEWGLNWCVAAHSHQYLVIHAAVIEKDGKAVVLPAPPGSGKSTLCAGLVMKGWRLLSDELALYELQTGLIYGMARPISLKNKSIDIIQHLAPDAVMTAPVPDTTKGTIALLRPSVSSVMRVKEPVQVTWIVLPNYVPGSPPILAPHSRARTFMLLAEQSFNYDIQGQSGFDAITALVGRTRCYQFTYSSLDDAQRVFDNLLQGQVG</sequence>
<dbReference type="NCBIfam" id="TIGR04352">
    <property type="entry name" value="HprK_rel_A"/>
    <property type="match status" value="1"/>
</dbReference>
<evidence type="ECO:0000313" key="2">
    <source>
        <dbReference type="Proteomes" id="UP000008332"/>
    </source>
</evidence>
<dbReference type="InterPro" id="IPR027417">
    <property type="entry name" value="P-loop_NTPase"/>
</dbReference>
<dbReference type="InterPro" id="IPR027600">
    <property type="entry name" value="HprK-rel_A"/>
</dbReference>
<name>Q220U4_ALBFT</name>